<dbReference type="Proteomes" id="UP000822476">
    <property type="component" value="Unassembled WGS sequence"/>
</dbReference>
<dbReference type="EMBL" id="JTDE01005444">
    <property type="protein sequence ID" value="KAF7249494.1"/>
    <property type="molecule type" value="Genomic_DNA"/>
</dbReference>
<dbReference type="AlphaFoldDB" id="A0A8S9YHL7"/>
<dbReference type="PANTHER" id="PTHR21512">
    <property type="entry name" value="TRAFFICKING PROTEIN PARTICLE COMPLEX SUBUNIT 9"/>
    <property type="match status" value="1"/>
</dbReference>
<protein>
    <submittedName>
        <fullName evidence="1">Uncharacterized protein</fullName>
    </submittedName>
</protein>
<proteinExistence type="predicted"/>
<dbReference type="GO" id="GO:0005802">
    <property type="term" value="C:trans-Golgi network"/>
    <property type="evidence" value="ECO:0007669"/>
    <property type="project" value="TreeGrafter"/>
</dbReference>
<evidence type="ECO:0000313" key="2">
    <source>
        <dbReference type="Proteomes" id="UP000822476"/>
    </source>
</evidence>
<sequence>MFASVSDGTVCALAQRQPIVTLVHVNKHRKLTAQRNKHLGDICLQMGELDLAQFYYETALQLLRPLMVHLWIAGAMEGLCAVIVARRTYRSKSTDLLSPNRRSLRSKALTNGASEKAVSKSSDFSAGLDLASQKAKQPSQVTSGDLCGNALEALEIYKKAQIDVGLLEETAFKVAHLLVSEKQTTKACELLDSLHAGTFDDRIDMTVNQAKRLSALVGLYRDLGYI</sequence>
<accession>A0A8S9YHL7</accession>
<comment type="caution">
    <text evidence="1">The sequence shown here is derived from an EMBL/GenBank/DDBJ whole genome shotgun (WGS) entry which is preliminary data.</text>
</comment>
<keyword evidence="2" id="KW-1185">Reference proteome</keyword>
<name>A0A8S9YHL7_9TREM</name>
<gene>
    <name evidence="1" type="ORF">EG68_09656</name>
</gene>
<organism evidence="1 2">
    <name type="scientific">Paragonimus skrjabini miyazakii</name>
    <dbReference type="NCBI Taxonomy" id="59628"/>
    <lineage>
        <taxon>Eukaryota</taxon>
        <taxon>Metazoa</taxon>
        <taxon>Spiralia</taxon>
        <taxon>Lophotrochozoa</taxon>
        <taxon>Platyhelminthes</taxon>
        <taxon>Trematoda</taxon>
        <taxon>Digenea</taxon>
        <taxon>Plagiorchiida</taxon>
        <taxon>Troglotremata</taxon>
        <taxon>Troglotrematidae</taxon>
        <taxon>Paragonimus</taxon>
    </lineage>
</organism>
<dbReference type="PANTHER" id="PTHR21512:SF5">
    <property type="entry name" value="TRAFFICKING PROTEIN PARTICLE COMPLEX SUBUNIT 9"/>
    <property type="match status" value="1"/>
</dbReference>
<dbReference type="OrthoDB" id="27962at2759"/>
<evidence type="ECO:0000313" key="1">
    <source>
        <dbReference type="EMBL" id="KAF7249494.1"/>
    </source>
</evidence>
<reference evidence="1" key="1">
    <citation type="submission" date="2019-07" db="EMBL/GenBank/DDBJ databases">
        <title>Annotation for the trematode Paragonimus miyazaki's.</title>
        <authorList>
            <person name="Choi Y.-J."/>
        </authorList>
    </citation>
    <scope>NUCLEOTIDE SEQUENCE</scope>
    <source>
        <strain evidence="1">Japan</strain>
    </source>
</reference>
<dbReference type="InterPro" id="IPR013935">
    <property type="entry name" value="Trs120_TRAPPC9"/>
</dbReference>